<dbReference type="InterPro" id="IPR007112">
    <property type="entry name" value="Expansin/allergen_DPBB_dom"/>
</dbReference>
<evidence type="ECO:0000313" key="3">
    <source>
        <dbReference type="Proteomes" id="UP000237105"/>
    </source>
</evidence>
<proteinExistence type="predicted"/>
<dbReference type="OrthoDB" id="623670at2759"/>
<dbReference type="PROSITE" id="PS50842">
    <property type="entry name" value="EXPANSIN_EG45"/>
    <property type="match status" value="1"/>
</dbReference>
<dbReference type="AlphaFoldDB" id="A0A2P5AQ13"/>
<dbReference type="Proteomes" id="UP000237105">
    <property type="component" value="Unassembled WGS sequence"/>
</dbReference>
<dbReference type="PANTHER" id="PTHR47295">
    <property type="entry name" value="EG45-LIKE DOMAIN CONTAINING PROTEIN 1-RELATED"/>
    <property type="match status" value="1"/>
</dbReference>
<protein>
    <submittedName>
        <fullName evidence="2">Expansin</fullName>
    </submittedName>
</protein>
<gene>
    <name evidence="2" type="ORF">PanWU01x14_311180</name>
</gene>
<name>A0A2P5AQ13_PARAD</name>
<dbReference type="Gene3D" id="2.40.40.10">
    <property type="entry name" value="RlpA-like domain"/>
    <property type="match status" value="1"/>
</dbReference>
<dbReference type="STRING" id="3476.A0A2P5AQ13"/>
<feature type="domain" description="Expansin-like EG45" evidence="1">
    <location>
        <begin position="14"/>
        <end position="83"/>
    </location>
</feature>
<dbReference type="CDD" id="cd22269">
    <property type="entry name" value="DPBB_EG45-like"/>
    <property type="match status" value="1"/>
</dbReference>
<keyword evidence="3" id="KW-1185">Reference proteome</keyword>
<accession>A0A2P5AQ13</accession>
<dbReference type="EMBL" id="JXTB01000490">
    <property type="protein sequence ID" value="PON38612.1"/>
    <property type="molecule type" value="Genomic_DNA"/>
</dbReference>
<dbReference type="InterPro" id="IPR044206">
    <property type="entry name" value="EGC1/2"/>
</dbReference>
<sequence>MALWTLHVQAWPYNGRACGRGYHIKCIGTTNLAPQPCRINGAAIVEIVDYCPISNSTLKLSLDAFSKLADLSSGKVKIKFKRV</sequence>
<comment type="caution">
    <text evidence="2">The sequence shown here is derived from an EMBL/GenBank/DDBJ whole genome shotgun (WGS) entry which is preliminary data.</text>
</comment>
<organism evidence="2 3">
    <name type="scientific">Parasponia andersonii</name>
    <name type="common">Sponia andersonii</name>
    <dbReference type="NCBI Taxonomy" id="3476"/>
    <lineage>
        <taxon>Eukaryota</taxon>
        <taxon>Viridiplantae</taxon>
        <taxon>Streptophyta</taxon>
        <taxon>Embryophyta</taxon>
        <taxon>Tracheophyta</taxon>
        <taxon>Spermatophyta</taxon>
        <taxon>Magnoliopsida</taxon>
        <taxon>eudicotyledons</taxon>
        <taxon>Gunneridae</taxon>
        <taxon>Pentapetalae</taxon>
        <taxon>rosids</taxon>
        <taxon>fabids</taxon>
        <taxon>Rosales</taxon>
        <taxon>Cannabaceae</taxon>
        <taxon>Parasponia</taxon>
    </lineage>
</organism>
<evidence type="ECO:0000313" key="2">
    <source>
        <dbReference type="EMBL" id="PON38612.1"/>
    </source>
</evidence>
<dbReference type="PANTHER" id="PTHR47295:SF5">
    <property type="entry name" value="EG45-LIKE DOMAIN CONTAINING PROTEIN 2"/>
    <property type="match status" value="1"/>
</dbReference>
<dbReference type="Pfam" id="PF03330">
    <property type="entry name" value="DPBB_1"/>
    <property type="match status" value="1"/>
</dbReference>
<evidence type="ECO:0000259" key="1">
    <source>
        <dbReference type="PROSITE" id="PS50842"/>
    </source>
</evidence>
<dbReference type="SUPFAM" id="SSF50685">
    <property type="entry name" value="Barwin-like endoglucanases"/>
    <property type="match status" value="1"/>
</dbReference>
<dbReference type="GO" id="GO:0048046">
    <property type="term" value="C:apoplast"/>
    <property type="evidence" value="ECO:0007669"/>
    <property type="project" value="InterPro"/>
</dbReference>
<reference evidence="3" key="1">
    <citation type="submission" date="2016-06" db="EMBL/GenBank/DDBJ databases">
        <title>Parallel loss of symbiosis genes in relatives of nitrogen-fixing non-legume Parasponia.</title>
        <authorList>
            <person name="Van Velzen R."/>
            <person name="Holmer R."/>
            <person name="Bu F."/>
            <person name="Rutten L."/>
            <person name="Van Zeijl A."/>
            <person name="Liu W."/>
            <person name="Santuari L."/>
            <person name="Cao Q."/>
            <person name="Sharma T."/>
            <person name="Shen D."/>
            <person name="Roswanjaya Y."/>
            <person name="Wardhani T."/>
            <person name="Kalhor M.S."/>
            <person name="Jansen J."/>
            <person name="Van den Hoogen J."/>
            <person name="Gungor B."/>
            <person name="Hartog M."/>
            <person name="Hontelez J."/>
            <person name="Verver J."/>
            <person name="Yang W.-C."/>
            <person name="Schijlen E."/>
            <person name="Repin R."/>
            <person name="Schilthuizen M."/>
            <person name="Schranz E."/>
            <person name="Heidstra R."/>
            <person name="Miyata K."/>
            <person name="Fedorova E."/>
            <person name="Kohlen W."/>
            <person name="Bisseling T."/>
            <person name="Smit S."/>
            <person name="Geurts R."/>
        </authorList>
    </citation>
    <scope>NUCLEOTIDE SEQUENCE [LARGE SCALE GENOMIC DNA]</scope>
    <source>
        <strain evidence="3">cv. WU1-14</strain>
    </source>
</reference>
<dbReference type="GO" id="GO:0009627">
    <property type="term" value="P:systemic acquired resistance"/>
    <property type="evidence" value="ECO:0007669"/>
    <property type="project" value="InterPro"/>
</dbReference>
<dbReference type="InterPro" id="IPR036908">
    <property type="entry name" value="RlpA-like_sf"/>
</dbReference>
<dbReference type="InterPro" id="IPR009009">
    <property type="entry name" value="RlpA-like_DPBB"/>
</dbReference>